<dbReference type="PANTHER" id="PTHR13219:SF6">
    <property type="entry name" value="TRANSMEMBRANE PROTEIN 94"/>
    <property type="match status" value="1"/>
</dbReference>
<feature type="compositionally biased region" description="Polar residues" evidence="1">
    <location>
        <begin position="1022"/>
        <end position="1045"/>
    </location>
</feature>
<dbReference type="Gene3D" id="3.40.1110.10">
    <property type="entry name" value="Calcium-transporting ATPase, cytoplasmic domain N"/>
    <property type="match status" value="1"/>
</dbReference>
<dbReference type="GO" id="GO:0000166">
    <property type="term" value="F:nucleotide binding"/>
    <property type="evidence" value="ECO:0007669"/>
    <property type="project" value="InterPro"/>
</dbReference>
<feature type="compositionally biased region" description="Polar residues" evidence="1">
    <location>
        <begin position="441"/>
        <end position="466"/>
    </location>
</feature>
<reference evidence="3" key="1">
    <citation type="submission" date="2022-03" db="EMBL/GenBank/DDBJ databases">
        <authorList>
            <person name="Lindestad O."/>
        </authorList>
    </citation>
    <scope>NUCLEOTIDE SEQUENCE</scope>
</reference>
<feature type="region of interest" description="Disordered" evidence="1">
    <location>
        <begin position="945"/>
        <end position="982"/>
    </location>
</feature>
<feature type="transmembrane region" description="Helical" evidence="2">
    <location>
        <begin position="1413"/>
        <end position="1431"/>
    </location>
</feature>
<feature type="transmembrane region" description="Helical" evidence="2">
    <location>
        <begin position="1379"/>
        <end position="1398"/>
    </location>
</feature>
<dbReference type="SUPFAM" id="SSF81660">
    <property type="entry name" value="Metal cation-transporting ATPase, ATP-binding domain N"/>
    <property type="match status" value="1"/>
</dbReference>
<dbReference type="OrthoDB" id="5568754at2759"/>
<gene>
    <name evidence="3" type="primary">jg20482</name>
    <name evidence="3" type="ORF">PAEG_LOCUS17756</name>
</gene>
<dbReference type="Proteomes" id="UP000838756">
    <property type="component" value="Unassembled WGS sequence"/>
</dbReference>
<feature type="compositionally biased region" description="Low complexity" evidence="1">
    <location>
        <begin position="576"/>
        <end position="587"/>
    </location>
</feature>
<feature type="transmembrane region" description="Helical" evidence="2">
    <location>
        <begin position="299"/>
        <end position="323"/>
    </location>
</feature>
<evidence type="ECO:0000313" key="4">
    <source>
        <dbReference type="Proteomes" id="UP000838756"/>
    </source>
</evidence>
<evidence type="ECO:0000256" key="2">
    <source>
        <dbReference type="SAM" id="Phobius"/>
    </source>
</evidence>
<keyword evidence="2" id="KW-1133">Transmembrane helix</keyword>
<keyword evidence="2" id="KW-0472">Membrane</keyword>
<dbReference type="InterPro" id="IPR008250">
    <property type="entry name" value="ATPase_P-typ_transduc_dom_A_sf"/>
</dbReference>
<organism evidence="3 4">
    <name type="scientific">Pararge aegeria aegeria</name>
    <dbReference type="NCBI Taxonomy" id="348720"/>
    <lineage>
        <taxon>Eukaryota</taxon>
        <taxon>Metazoa</taxon>
        <taxon>Ecdysozoa</taxon>
        <taxon>Arthropoda</taxon>
        <taxon>Hexapoda</taxon>
        <taxon>Insecta</taxon>
        <taxon>Pterygota</taxon>
        <taxon>Neoptera</taxon>
        <taxon>Endopterygota</taxon>
        <taxon>Lepidoptera</taxon>
        <taxon>Glossata</taxon>
        <taxon>Ditrysia</taxon>
        <taxon>Papilionoidea</taxon>
        <taxon>Nymphalidae</taxon>
        <taxon>Satyrinae</taxon>
        <taxon>Satyrini</taxon>
        <taxon>Parargina</taxon>
        <taxon>Pararge</taxon>
    </lineage>
</organism>
<feature type="transmembrane region" description="Helical" evidence="2">
    <location>
        <begin position="1243"/>
        <end position="1264"/>
    </location>
</feature>
<dbReference type="SUPFAM" id="SSF81653">
    <property type="entry name" value="Calcium ATPase, transduction domain A"/>
    <property type="match status" value="1"/>
</dbReference>
<dbReference type="InterPro" id="IPR023298">
    <property type="entry name" value="ATPase_P-typ_TM_dom_sf"/>
</dbReference>
<feature type="transmembrane region" description="Helical" evidence="2">
    <location>
        <begin position="82"/>
        <end position="103"/>
    </location>
</feature>
<name>A0A8S4RTW0_9NEOP</name>
<proteinExistence type="predicted"/>
<feature type="transmembrane region" description="Helical" evidence="2">
    <location>
        <begin position="1337"/>
        <end position="1358"/>
    </location>
</feature>
<dbReference type="SUPFAM" id="SSF81665">
    <property type="entry name" value="Calcium ATPase, transmembrane domain M"/>
    <property type="match status" value="1"/>
</dbReference>
<protein>
    <submittedName>
        <fullName evidence="3">Jg20482 protein</fullName>
    </submittedName>
</protein>
<feature type="region of interest" description="Disordered" evidence="1">
    <location>
        <begin position="1021"/>
        <end position="1060"/>
    </location>
</feature>
<feature type="compositionally biased region" description="Polar residues" evidence="1">
    <location>
        <begin position="951"/>
        <end position="982"/>
    </location>
</feature>
<keyword evidence="4" id="KW-1185">Reference proteome</keyword>
<feature type="compositionally biased region" description="Polar residues" evidence="1">
    <location>
        <begin position="414"/>
        <end position="434"/>
    </location>
</feature>
<evidence type="ECO:0000256" key="1">
    <source>
        <dbReference type="SAM" id="MobiDB-lite"/>
    </source>
</evidence>
<sequence length="1464" mass="163316">MEDNIHHDKGYTTKAALMKLRNDIGSVIDEHKIQNRMGICILWNIISLKSEKVLVSGIAYTVTIINIICLILTYLIGGTLLAQGYLLWEALFLFVLLVINICIAANEEYLYRNEIPYRVKKVLETLDRAVKKCSWKEHHYPHLCAPFSPCVILQWTYRDGVIVNLPWALLVEGDIIVLRPGQEVPGHCQGLSPGDPELFFGQIFLSGSQTKEHFSAPRVRTPHPNKTYRMCETPYLKNLRLALNQATARPVTVFEKQRYLCTVKILEGIVLPIVISLMAATSVARHLCRLPGTAHWTEIYLLQIAAASVPLLQIFFPIAWVTLNCYGLARFKLLSETRQIYTRPKSCSISEEASDPLIKALSESNLKMESLRSLSKTFWNILIGREDMVTRTANIVHVLGSLSTEGSQPGGQTGNQPSSKSDYQPGSKSDNQPGSKPDYQPSRQLGNQPEYQPGSQPEGQAGNQPDYQPGGQAGNQPGRQPGNQPDYQPGSHPAILGASQAAIQPSWGSARQPSWGPARQPSWGPARQTQTSSSPLSIYFSLNYICDKHALCCVDKKGVLSWPNPTAEKVFFLRNSSPTSHNSSKTSLVDSMGHQSHSNLDQVGDTKPNAETSTIVEVLDLTHDQNAPFRVEFDEQRWRTHLARLKPLGLAALLNTCAQAPRHTYAHFCAHLTCEAHYSEDLVPVTNRRCLCELAKQIGFTDSVANSYSVQECLAVFRHLQADTIRRETRFVRSLHLSTRVKVPLPHMLAVLVKDHSHQLQMLTQGTADIILDSCVDYWNGRDLTPISPSDRKKIIDFYQRNSLTAYCTAFAYKPLTRGISSTLAQQYLELPADSRSLYAPHSHDWPDAPALHFHSTDSLLFNEITDDDVSDADGYFDMQCNQVFIGMVTMQYQAQSDMVELIERLERACIRFVHFSKENELRSRVFSEKMGLESGWNCHISLMSDRPTSKPGSPLSSQTLGRERGNTASQLTRPDTGDVTTYSGNISSSKVLSMSAPGAINVEHTTVKFDDEIKKTRHSLTTHQGLKQLQRGSVATSQASTDSLLNDDAEDTGESPPDACRSLSCLTDSTDHSAPLNFDMSNRAKLPRGIENIRPHIEQVDNVPLLVSLFTDCTANSVHRMIQIMQDYGEVVCVMGSAANCQNMEIFMQADASIAMEPLYPVLCQKMPPYQVPQTCIGPIDLARSLNSVPCSLSLARAADVSLFALITMSRHFTMCLWNTTQFWICSACFLSLIQVMSVMCYGIGALTVGGATWCSLMALFIFWCYGCKFLPSIVSILLLYGLTLRNFCEQIAEFTNSTSCWLVYPVNAGNSCLSEDLAEKSWHGWGDEFYDGLYLAQHITLALVTLHLVIISLSFVHRHSSIWQRRFWSNRVWSTRVVLIILIQGTFSGLLLRGSYGQCGECGACELRYTPAWPLCGAYAGSLLLVFLLNELIKWQEIKADARNQRRARLDFGTKLGMNSPF</sequence>
<feature type="compositionally biased region" description="Polar residues" evidence="1">
    <location>
        <begin position="501"/>
        <end position="512"/>
    </location>
</feature>
<feature type="region of interest" description="Disordered" evidence="1">
    <location>
        <begin position="576"/>
        <end position="607"/>
    </location>
</feature>
<dbReference type="InterPro" id="IPR023299">
    <property type="entry name" value="ATPase_P-typ_cyto_dom_N"/>
</dbReference>
<accession>A0A8S4RTW0</accession>
<feature type="transmembrane region" description="Helical" evidence="2">
    <location>
        <begin position="1271"/>
        <end position="1289"/>
    </location>
</feature>
<feature type="region of interest" description="Disordered" evidence="1">
    <location>
        <begin position="402"/>
        <end position="532"/>
    </location>
</feature>
<dbReference type="EMBL" id="CAKXAJ010025575">
    <property type="protein sequence ID" value="CAH2241312.1"/>
    <property type="molecule type" value="Genomic_DNA"/>
</dbReference>
<dbReference type="InterPro" id="IPR039720">
    <property type="entry name" value="TMEM94"/>
</dbReference>
<dbReference type="PANTHER" id="PTHR13219">
    <property type="entry name" value="TRANSMEMBRANE PROTEIN 94"/>
    <property type="match status" value="1"/>
</dbReference>
<comment type="caution">
    <text evidence="3">The sequence shown here is derived from an EMBL/GenBank/DDBJ whole genome shotgun (WGS) entry which is preliminary data.</text>
</comment>
<evidence type="ECO:0000313" key="3">
    <source>
        <dbReference type="EMBL" id="CAH2241312.1"/>
    </source>
</evidence>
<feature type="transmembrane region" description="Helical" evidence="2">
    <location>
        <begin position="53"/>
        <end position="76"/>
    </location>
</feature>
<feature type="compositionally biased region" description="Polar residues" evidence="1">
    <location>
        <begin position="474"/>
        <end position="486"/>
    </location>
</feature>
<keyword evidence="2" id="KW-0812">Transmembrane</keyword>